<evidence type="ECO:0000256" key="1">
    <source>
        <dbReference type="SAM" id="MobiDB-lite"/>
    </source>
</evidence>
<evidence type="ECO:0000256" key="2">
    <source>
        <dbReference type="SAM" id="SignalP"/>
    </source>
</evidence>
<dbReference type="InterPro" id="IPR032710">
    <property type="entry name" value="NTF2-like_dom_sf"/>
</dbReference>
<evidence type="ECO:0000313" key="3">
    <source>
        <dbReference type="EMBL" id="NML63464.1"/>
    </source>
</evidence>
<comment type="caution">
    <text evidence="3">The sequence shown here is derived from an EMBL/GenBank/DDBJ whole genome shotgun (WGS) entry which is preliminary data.</text>
</comment>
<proteinExistence type="predicted"/>
<protein>
    <recommendedName>
        <fullName evidence="5">Nuclear transport factor 2 family protein</fullName>
    </recommendedName>
</protein>
<evidence type="ECO:0008006" key="5">
    <source>
        <dbReference type="Google" id="ProtNLM"/>
    </source>
</evidence>
<keyword evidence="4" id="KW-1185">Reference proteome</keyword>
<dbReference type="AlphaFoldDB" id="A0A848HQS9"/>
<sequence>MKFIAIFFLLALSFVPAHAAEKTSEAIAVRWYEAFDRHQPEMLDHLLADEWQDIPSPPNTPPGPLGARQTMVGL</sequence>
<dbReference type="Proteomes" id="UP000583752">
    <property type="component" value="Unassembled WGS sequence"/>
</dbReference>
<keyword evidence="2" id="KW-0732">Signal</keyword>
<organism evidence="3 4">
    <name type="scientific">Massilia polaris</name>
    <dbReference type="NCBI Taxonomy" id="2728846"/>
    <lineage>
        <taxon>Bacteria</taxon>
        <taxon>Pseudomonadati</taxon>
        <taxon>Pseudomonadota</taxon>
        <taxon>Betaproteobacteria</taxon>
        <taxon>Burkholderiales</taxon>
        <taxon>Oxalobacteraceae</taxon>
        <taxon>Telluria group</taxon>
        <taxon>Massilia</taxon>
    </lineage>
</organism>
<dbReference type="EMBL" id="JABBGG010000018">
    <property type="protein sequence ID" value="NML63464.1"/>
    <property type="molecule type" value="Genomic_DNA"/>
</dbReference>
<name>A0A848HQS9_9BURK</name>
<feature type="compositionally biased region" description="Pro residues" evidence="1">
    <location>
        <begin position="55"/>
        <end position="64"/>
    </location>
</feature>
<reference evidence="3 4" key="1">
    <citation type="submission" date="2020-04" db="EMBL/GenBank/DDBJ databases">
        <title>Massilia sp. RP-1-19 isolated from soil.</title>
        <authorList>
            <person name="Dahal R.H."/>
        </authorList>
    </citation>
    <scope>NUCLEOTIDE SEQUENCE [LARGE SCALE GENOMIC DNA]</scope>
    <source>
        <strain evidence="3 4">RP-1-19</strain>
    </source>
</reference>
<feature type="signal peptide" evidence="2">
    <location>
        <begin position="1"/>
        <end position="19"/>
    </location>
</feature>
<accession>A0A848HQS9</accession>
<dbReference type="SUPFAM" id="SSF54427">
    <property type="entry name" value="NTF2-like"/>
    <property type="match status" value="1"/>
</dbReference>
<dbReference type="RefSeq" id="WP_169469442.1">
    <property type="nucleotide sequence ID" value="NZ_JABBGG010000018.1"/>
</dbReference>
<evidence type="ECO:0000313" key="4">
    <source>
        <dbReference type="Proteomes" id="UP000583752"/>
    </source>
</evidence>
<feature type="chain" id="PRO_5033036127" description="Nuclear transport factor 2 family protein" evidence="2">
    <location>
        <begin position="20"/>
        <end position="74"/>
    </location>
</feature>
<feature type="region of interest" description="Disordered" evidence="1">
    <location>
        <begin position="55"/>
        <end position="74"/>
    </location>
</feature>
<dbReference type="Gene3D" id="3.10.450.50">
    <property type="match status" value="1"/>
</dbReference>
<gene>
    <name evidence="3" type="ORF">HHL21_20715</name>
</gene>